<dbReference type="AlphaFoldDB" id="A0A1F5T648"/>
<reference evidence="1 2" key="1">
    <citation type="journal article" date="2016" name="Nat. Commun.">
        <title>Thousands of microbial genomes shed light on interconnected biogeochemical processes in an aquifer system.</title>
        <authorList>
            <person name="Anantharaman K."/>
            <person name="Brown C.T."/>
            <person name="Hug L.A."/>
            <person name="Sharon I."/>
            <person name="Castelle C.J."/>
            <person name="Probst A.J."/>
            <person name="Thomas B.C."/>
            <person name="Singh A."/>
            <person name="Wilkins M.J."/>
            <person name="Karaoz U."/>
            <person name="Brodie E.L."/>
            <person name="Williams K.H."/>
            <person name="Hubbard S.S."/>
            <person name="Banfield J.F."/>
        </authorList>
    </citation>
    <scope>NUCLEOTIDE SEQUENCE [LARGE SCALE GENOMIC DNA]</scope>
</reference>
<comment type="caution">
    <text evidence="1">The sequence shown here is derived from an EMBL/GenBank/DDBJ whole genome shotgun (WGS) entry which is preliminary data.</text>
</comment>
<sequence length="70" mass="8539">MEFDRSARFHVPFLFKKKFEITIEQFIRKISMARENSMDVFRKFRIDYEFSTSQKLHFDVLLLALSLLMT</sequence>
<gene>
    <name evidence="1" type="ORF">A2482_04615</name>
</gene>
<proteinExistence type="predicted"/>
<dbReference type="EMBL" id="MFGM01000081">
    <property type="protein sequence ID" value="OGF34166.1"/>
    <property type="molecule type" value="Genomic_DNA"/>
</dbReference>
<protein>
    <submittedName>
        <fullName evidence="1">Uncharacterized protein</fullName>
    </submittedName>
</protein>
<accession>A0A1F5T648</accession>
<organism evidence="1 2">
    <name type="scientific">Candidatus Falkowbacteria bacterium RIFOXYC2_FULL_48_21</name>
    <dbReference type="NCBI Taxonomy" id="1798005"/>
    <lineage>
        <taxon>Bacteria</taxon>
        <taxon>Candidatus Falkowiibacteriota</taxon>
    </lineage>
</organism>
<name>A0A1F5T648_9BACT</name>
<evidence type="ECO:0000313" key="1">
    <source>
        <dbReference type="EMBL" id="OGF34166.1"/>
    </source>
</evidence>
<evidence type="ECO:0000313" key="2">
    <source>
        <dbReference type="Proteomes" id="UP000178656"/>
    </source>
</evidence>
<dbReference type="Proteomes" id="UP000178656">
    <property type="component" value="Unassembled WGS sequence"/>
</dbReference>